<keyword evidence="7" id="KW-1185">Reference proteome</keyword>
<dbReference type="PANTHER" id="PTHR36173:SF2">
    <property type="entry name" value="RIBONUCLEASE VAPC16"/>
    <property type="match status" value="1"/>
</dbReference>
<sequence>MRLLVDTHVWLWWLAGEPLSKKAADLVADPVNEVWLSSASVWEAAIKASLGKLDVPEGALDASLGFDELAIRWAHAEAVKELPLHHRDPFDRMIIAQAQVESMTIVTRDHQFDAYEVQLVAA</sequence>
<dbReference type="GO" id="GO:0004518">
    <property type="term" value="F:nuclease activity"/>
    <property type="evidence" value="ECO:0007669"/>
    <property type="project" value="UniProtKB-KW"/>
</dbReference>
<accession>R4Z0Z4</accession>
<protein>
    <recommendedName>
        <fullName evidence="5">PIN domain-containing protein</fullName>
    </recommendedName>
</protein>
<keyword evidence="1" id="KW-0540">Nuclease</keyword>
<dbReference type="GO" id="GO:0016787">
    <property type="term" value="F:hydrolase activity"/>
    <property type="evidence" value="ECO:0007669"/>
    <property type="project" value="UniProtKB-KW"/>
</dbReference>
<keyword evidence="2" id="KW-0479">Metal-binding</keyword>
<dbReference type="InterPro" id="IPR002716">
    <property type="entry name" value="PIN_dom"/>
</dbReference>
<dbReference type="RefSeq" id="WP_012228189.1">
    <property type="nucleotide sequence ID" value="NZ_HG422565.1"/>
</dbReference>
<evidence type="ECO:0000256" key="2">
    <source>
        <dbReference type="ARBA" id="ARBA00022723"/>
    </source>
</evidence>
<evidence type="ECO:0000313" key="7">
    <source>
        <dbReference type="Proteomes" id="UP000018291"/>
    </source>
</evidence>
<dbReference type="CDD" id="cd09872">
    <property type="entry name" value="PIN_Sll0205-like"/>
    <property type="match status" value="1"/>
</dbReference>
<dbReference type="PANTHER" id="PTHR36173">
    <property type="entry name" value="RIBONUCLEASE VAPC16-RELATED"/>
    <property type="match status" value="1"/>
</dbReference>
<dbReference type="InterPro" id="IPR052919">
    <property type="entry name" value="TA_system_RNase"/>
</dbReference>
<dbReference type="Pfam" id="PF01850">
    <property type="entry name" value="PIN"/>
    <property type="match status" value="1"/>
</dbReference>
<dbReference type="GO" id="GO:0046872">
    <property type="term" value="F:metal ion binding"/>
    <property type="evidence" value="ECO:0007669"/>
    <property type="project" value="UniProtKB-KW"/>
</dbReference>
<dbReference type="HOGENOM" id="CLU_129890_0_1_11"/>
<evidence type="ECO:0000256" key="1">
    <source>
        <dbReference type="ARBA" id="ARBA00022722"/>
    </source>
</evidence>
<dbReference type="STRING" id="1229780.BN381_360012"/>
<evidence type="ECO:0000313" key="6">
    <source>
        <dbReference type="EMBL" id="CCM64310.1"/>
    </source>
</evidence>
<dbReference type="Proteomes" id="UP000018291">
    <property type="component" value="Unassembled WGS sequence"/>
</dbReference>
<evidence type="ECO:0000256" key="4">
    <source>
        <dbReference type="ARBA" id="ARBA00022842"/>
    </source>
</evidence>
<dbReference type="EMBL" id="CANL01000030">
    <property type="protein sequence ID" value="CCM64310.1"/>
    <property type="molecule type" value="Genomic_DNA"/>
</dbReference>
<dbReference type="eggNOG" id="COG3744">
    <property type="taxonomic scope" value="Bacteria"/>
</dbReference>
<keyword evidence="4" id="KW-0460">Magnesium</keyword>
<keyword evidence="3" id="KW-0378">Hydrolase</keyword>
<name>R4Z0Z4_9ACTN</name>
<evidence type="ECO:0000256" key="3">
    <source>
        <dbReference type="ARBA" id="ARBA00022801"/>
    </source>
</evidence>
<dbReference type="Gene3D" id="3.40.50.1010">
    <property type="entry name" value="5'-nuclease"/>
    <property type="match status" value="1"/>
</dbReference>
<proteinExistence type="predicted"/>
<reference evidence="6 7" key="1">
    <citation type="journal article" date="2013" name="ISME J.">
        <title>Metabolic model for the filamentous 'Candidatus Microthrix parvicella' based on genomic and metagenomic analyses.</title>
        <authorList>
            <person name="Jon McIlroy S."/>
            <person name="Kristiansen R."/>
            <person name="Albertsen M."/>
            <person name="Michael Karst S."/>
            <person name="Rossetti S."/>
            <person name="Lund Nielsen J."/>
            <person name="Tandoi V."/>
            <person name="James Seviour R."/>
            <person name="Nielsen P.H."/>
        </authorList>
    </citation>
    <scope>NUCLEOTIDE SEQUENCE [LARGE SCALE GENOMIC DNA]</scope>
    <source>
        <strain evidence="6 7">RN1</strain>
    </source>
</reference>
<dbReference type="InterPro" id="IPR029060">
    <property type="entry name" value="PIN-like_dom_sf"/>
</dbReference>
<gene>
    <name evidence="6" type="ORF">BN381_360012</name>
</gene>
<dbReference type="InterPro" id="IPR041705">
    <property type="entry name" value="PIN_Sll0205"/>
</dbReference>
<organism evidence="6 7">
    <name type="scientific">Candidatus Neomicrothrix parvicella RN1</name>
    <dbReference type="NCBI Taxonomy" id="1229780"/>
    <lineage>
        <taxon>Bacteria</taxon>
        <taxon>Bacillati</taxon>
        <taxon>Actinomycetota</taxon>
        <taxon>Acidimicrobiia</taxon>
        <taxon>Acidimicrobiales</taxon>
        <taxon>Microthrixaceae</taxon>
        <taxon>Candidatus Neomicrothrix</taxon>
    </lineage>
</organism>
<evidence type="ECO:0000259" key="5">
    <source>
        <dbReference type="Pfam" id="PF01850"/>
    </source>
</evidence>
<dbReference type="AlphaFoldDB" id="R4Z0Z4"/>
<dbReference type="OrthoDB" id="9798990at2"/>
<feature type="domain" description="PIN" evidence="5">
    <location>
        <begin position="4"/>
        <end position="115"/>
    </location>
</feature>
<dbReference type="SUPFAM" id="SSF88723">
    <property type="entry name" value="PIN domain-like"/>
    <property type="match status" value="1"/>
</dbReference>
<comment type="caution">
    <text evidence="6">The sequence shown here is derived from an EMBL/GenBank/DDBJ whole genome shotgun (WGS) entry which is preliminary data.</text>
</comment>